<gene>
    <name evidence="1" type="ORF">HYG81_07355</name>
</gene>
<evidence type="ECO:0000313" key="1">
    <source>
        <dbReference type="EMBL" id="QLK24318.1"/>
    </source>
</evidence>
<proteinExistence type="predicted"/>
<reference evidence="1 2" key="1">
    <citation type="submission" date="2020-07" db="EMBL/GenBank/DDBJ databases">
        <title>Natrinema (YPL30) sp. nov. and Haloterrigena xxxxxx (YPL8) sp. nov., isolated from a salt mine.</title>
        <authorList>
            <person name="Cui H."/>
        </authorList>
    </citation>
    <scope>NUCLEOTIDE SEQUENCE [LARGE SCALE GENOMIC DNA]</scope>
    <source>
        <strain evidence="1 2">YPL13</strain>
    </source>
</reference>
<evidence type="ECO:0000313" key="2">
    <source>
        <dbReference type="Proteomes" id="UP000510869"/>
    </source>
</evidence>
<sequence length="77" mass="8942">MNRLVESDECERCGDRIGAFRRLCPDCTRIVRDAWEGPLRVPERDDLTLEQRREIAEMLSTRAVTFEVESDIIVSTD</sequence>
<accession>A0A7D6CM26</accession>
<name>A0A7D6CM26_9EURY</name>
<dbReference type="KEGG" id="nay:HYG81_07355"/>
<dbReference type="EMBL" id="CP059154">
    <property type="protein sequence ID" value="QLK24318.1"/>
    <property type="molecule type" value="Genomic_DNA"/>
</dbReference>
<dbReference type="Proteomes" id="UP000510869">
    <property type="component" value="Chromosome"/>
</dbReference>
<dbReference type="RefSeq" id="WP_180843074.1">
    <property type="nucleotide sequence ID" value="NZ_CP059154.1"/>
</dbReference>
<protein>
    <submittedName>
        <fullName evidence="1">Uncharacterized protein</fullName>
    </submittedName>
</protein>
<dbReference type="GeneID" id="56143010"/>
<keyword evidence="2" id="KW-1185">Reference proteome</keyword>
<organism evidence="1 2">
    <name type="scientific">Natrinema zhouii</name>
    <dbReference type="NCBI Taxonomy" id="1710539"/>
    <lineage>
        <taxon>Archaea</taxon>
        <taxon>Methanobacteriati</taxon>
        <taxon>Methanobacteriota</taxon>
        <taxon>Stenosarchaea group</taxon>
        <taxon>Halobacteria</taxon>
        <taxon>Halobacteriales</taxon>
        <taxon>Natrialbaceae</taxon>
        <taxon>Natrinema</taxon>
    </lineage>
</organism>
<dbReference type="AlphaFoldDB" id="A0A7D6CM26"/>
<dbReference type="OrthoDB" id="197139at2157"/>